<dbReference type="VEuPathDB" id="VectorBase:GPPI027429"/>
<dbReference type="InterPro" id="IPR036047">
    <property type="entry name" value="F-box-like_dom_sf"/>
</dbReference>
<evidence type="ECO:0000313" key="2">
    <source>
        <dbReference type="EnsemblMetazoa" id="GPPI027429-PA"/>
    </source>
</evidence>
<organism evidence="2 3">
    <name type="scientific">Glossina palpalis gambiensis</name>
    <dbReference type="NCBI Taxonomy" id="67801"/>
    <lineage>
        <taxon>Eukaryota</taxon>
        <taxon>Metazoa</taxon>
        <taxon>Ecdysozoa</taxon>
        <taxon>Arthropoda</taxon>
        <taxon>Hexapoda</taxon>
        <taxon>Insecta</taxon>
        <taxon>Pterygota</taxon>
        <taxon>Neoptera</taxon>
        <taxon>Endopterygota</taxon>
        <taxon>Diptera</taxon>
        <taxon>Brachycera</taxon>
        <taxon>Muscomorpha</taxon>
        <taxon>Hippoboscoidea</taxon>
        <taxon>Glossinidae</taxon>
        <taxon>Glossina</taxon>
    </lineage>
</organism>
<protein>
    <recommendedName>
        <fullName evidence="1">F-box domain-containing protein</fullName>
    </recommendedName>
</protein>
<dbReference type="InterPro" id="IPR001810">
    <property type="entry name" value="F-box_dom"/>
</dbReference>
<dbReference type="SUPFAM" id="SSF81383">
    <property type="entry name" value="F-box domain"/>
    <property type="match status" value="1"/>
</dbReference>
<dbReference type="EnsemblMetazoa" id="GPPI027429-RA">
    <property type="protein sequence ID" value="GPPI027429-PA"/>
    <property type="gene ID" value="GPPI027429"/>
</dbReference>
<dbReference type="AlphaFoldDB" id="A0A1B0BEJ3"/>
<dbReference type="STRING" id="67801.A0A1B0BEJ3"/>
<dbReference type="EMBL" id="JXJN01012912">
    <property type="status" value="NOT_ANNOTATED_CDS"/>
    <property type="molecule type" value="Genomic_DNA"/>
</dbReference>
<dbReference type="Proteomes" id="UP000092460">
    <property type="component" value="Unassembled WGS sequence"/>
</dbReference>
<dbReference type="SMART" id="SM00256">
    <property type="entry name" value="FBOX"/>
    <property type="match status" value="1"/>
</dbReference>
<proteinExistence type="predicted"/>
<accession>A0A1B0BEJ3</accession>
<keyword evidence="3" id="KW-1185">Reference proteome</keyword>
<evidence type="ECO:0000259" key="1">
    <source>
        <dbReference type="PROSITE" id="PS50181"/>
    </source>
</evidence>
<dbReference type="PROSITE" id="PS50181">
    <property type="entry name" value="FBOX"/>
    <property type="match status" value="1"/>
</dbReference>
<name>A0A1B0BEJ3_9MUSC</name>
<reference evidence="3" key="1">
    <citation type="submission" date="2015-01" db="EMBL/GenBank/DDBJ databases">
        <authorList>
            <person name="Aksoy S."/>
            <person name="Warren W."/>
            <person name="Wilson R.K."/>
        </authorList>
    </citation>
    <scope>NUCLEOTIDE SEQUENCE [LARGE SCALE GENOMIC DNA]</scope>
    <source>
        <strain evidence="3">IAEA</strain>
    </source>
</reference>
<feature type="domain" description="F-box" evidence="1">
    <location>
        <begin position="32"/>
        <end position="80"/>
    </location>
</feature>
<sequence length="320" mass="36429">MKKSYTISSNTENESCGSALNIRKQTAIISRGINLCDLPLDILEKIIQYSDVKDHIHIRGVCRCLRDVSNLAIMHDFRTALKYQKSLNPPNITGSVLKTIKIVTEAYISSGLENTFCGILLSVLKSNYKETNRRQLGLFVFHFFSLIDDEIGNVNHQQSVTLYNLTLIRLLKSFTGSCIIRRKYKPYKVAIKLMGAYLKTSWNSKPHVIEPKDLLIMLSKMLSADMTATAFRQCGETTYALHVFGNGQIVMESVPYTMFDFIISGSRKICSLFRSCVESNLENFNWPSNLPQDRYNFTFKIVCKDMLKSISSALTKEHED</sequence>
<dbReference type="Pfam" id="PF00646">
    <property type="entry name" value="F-box"/>
    <property type="match status" value="1"/>
</dbReference>
<evidence type="ECO:0000313" key="3">
    <source>
        <dbReference type="Proteomes" id="UP000092460"/>
    </source>
</evidence>
<reference evidence="2" key="2">
    <citation type="submission" date="2020-05" db="UniProtKB">
        <authorList>
            <consortium name="EnsemblMetazoa"/>
        </authorList>
    </citation>
    <scope>IDENTIFICATION</scope>
    <source>
        <strain evidence="2">IAEA</strain>
    </source>
</reference>